<comment type="caution">
    <text evidence="2">The sequence shown here is derived from an EMBL/GenBank/DDBJ whole genome shotgun (WGS) entry which is preliminary data.</text>
</comment>
<proteinExistence type="predicted"/>
<feature type="transmembrane region" description="Helical" evidence="1">
    <location>
        <begin position="429"/>
        <end position="449"/>
    </location>
</feature>
<gene>
    <name evidence="2" type="ORF">V5J35_004088</name>
</gene>
<protein>
    <submittedName>
        <fullName evidence="2">Uncharacterized protein</fullName>
    </submittedName>
</protein>
<keyword evidence="1" id="KW-0812">Transmembrane</keyword>
<evidence type="ECO:0000256" key="1">
    <source>
        <dbReference type="SAM" id="Phobius"/>
    </source>
</evidence>
<dbReference type="RefSeq" id="WP_354008940.1">
    <property type="nucleotide sequence ID" value="NZ_JBEWTA010000001.1"/>
</dbReference>
<reference evidence="2 3" key="1">
    <citation type="submission" date="2024-06" db="EMBL/GenBank/DDBJ databases">
        <title>Genomic Encyclopedia of Type Strains, Phase V (KMG-V): Genome sequencing to study the core and pangenomes of soil and plant-associated prokaryotes.</title>
        <authorList>
            <person name="Whitman W."/>
        </authorList>
    </citation>
    <scope>NUCLEOTIDE SEQUENCE [LARGE SCALE GENOMIC DNA]</scope>
    <source>
        <strain evidence="2 3">NE40</strain>
    </source>
</reference>
<evidence type="ECO:0000313" key="2">
    <source>
        <dbReference type="EMBL" id="MET4758896.1"/>
    </source>
</evidence>
<dbReference type="Proteomes" id="UP001549366">
    <property type="component" value="Unassembled WGS sequence"/>
</dbReference>
<organism evidence="2 3">
    <name type="scientific">Endozoicomonas lisbonensis</name>
    <dbReference type="NCBI Taxonomy" id="3120522"/>
    <lineage>
        <taxon>Bacteria</taxon>
        <taxon>Pseudomonadati</taxon>
        <taxon>Pseudomonadota</taxon>
        <taxon>Gammaproteobacteria</taxon>
        <taxon>Oceanospirillales</taxon>
        <taxon>Endozoicomonadaceae</taxon>
        <taxon>Endozoicomonas</taxon>
    </lineage>
</organism>
<dbReference type="EMBL" id="JBEWTB010000002">
    <property type="protein sequence ID" value="MET4758896.1"/>
    <property type="molecule type" value="Genomic_DNA"/>
</dbReference>
<keyword evidence="1" id="KW-0472">Membrane</keyword>
<keyword evidence="3" id="KW-1185">Reference proteome</keyword>
<evidence type="ECO:0000313" key="3">
    <source>
        <dbReference type="Proteomes" id="UP001549366"/>
    </source>
</evidence>
<accession>A0ABV2SNP1</accession>
<name>A0ABV2SNP1_9GAMM</name>
<sequence>MLFSTITSRFLIFFLLSVSMHSYAIKVPKQCLGLADESEQHYHALKTACIDFFSEPGHSGYTVFVINKSDHLAQDINKILRNFFYQRLVIFFTDPYYVLEDTVQPVGVAIGLVGVKNNKGDKPVIVLETKHAEDKHDTVMSFVLLNNQLFIKDIKLTDVNPHVADPTPAVIEESKPVYDRLIEVANAGQAVLDGVEIDISYHKNAIYFRCPLVGNPMTINFRLINSTIKIPSANAHAIGFYCDIAGFNYNAQIAFSTFALNEPLNETSSHIEPFTPSFGLNTTANTTASAYNQPLTSSMIYIDIKQKERVRFTNSPCNRLKYFDQDFNEHEVPLEQALVTKNTDSFQGGFAITERDSPIGTYFTQEGNGGIIKETFQLQEFCPVELDKCNVEKLSNYLPRKAPTQTPSPDKAEIDWKSEYEQQKKLTKWTSVGMIFFAVTTVLTLGAIWRNQNKVGYIPIAP</sequence>
<keyword evidence="1" id="KW-1133">Transmembrane helix</keyword>